<feature type="binding site" evidence="5">
    <location>
        <position position="122"/>
    </location>
    <ligand>
        <name>acetyl-CoA</name>
        <dbReference type="ChEBI" id="CHEBI:57288"/>
    </ligand>
</feature>
<dbReference type="RefSeq" id="WP_092013760.1">
    <property type="nucleotide sequence ID" value="NZ_FOYW01000002.1"/>
</dbReference>
<evidence type="ECO:0000313" key="8">
    <source>
        <dbReference type="Proteomes" id="UP000198644"/>
    </source>
</evidence>
<dbReference type="PANTHER" id="PTHR43420:SF51">
    <property type="entry name" value="PEPTIDYL-LYSINE N-ACETYLTRANSFERASE YIAC"/>
    <property type="match status" value="1"/>
</dbReference>
<feature type="domain" description="N-acetyltransferase" evidence="6">
    <location>
        <begin position="16"/>
        <end position="161"/>
    </location>
</feature>
<evidence type="ECO:0000256" key="3">
    <source>
        <dbReference type="ARBA" id="ARBA00022679"/>
    </source>
</evidence>
<dbReference type="HAMAP" id="MF_02210">
    <property type="entry name" value="RimI"/>
    <property type="match status" value="1"/>
</dbReference>
<dbReference type="InterPro" id="IPR016181">
    <property type="entry name" value="Acyl_CoA_acyltransferase"/>
</dbReference>
<dbReference type="STRING" id="650891.SAMN05216203_2581"/>
<comment type="function">
    <text evidence="5">Acetylates the N-terminal alanine of ribosomal protein bS18.</text>
</comment>
<proteinExistence type="inferred from homology"/>
<reference evidence="7 8" key="1">
    <citation type="submission" date="2016-10" db="EMBL/GenBank/DDBJ databases">
        <authorList>
            <person name="de Groot N.N."/>
        </authorList>
    </citation>
    <scope>NUCLEOTIDE SEQUENCE [LARGE SCALE GENOMIC DNA]</scope>
    <source>
        <strain evidence="7 8">CGMCC 1.9167</strain>
    </source>
</reference>
<dbReference type="InterPro" id="IPR043690">
    <property type="entry name" value="RimI"/>
</dbReference>
<protein>
    <recommendedName>
        <fullName evidence="5">[Ribosomal protein bS18]-alanine N-acetyltransferase</fullName>
        <ecNumber evidence="5">2.3.1.266</ecNumber>
    </recommendedName>
</protein>
<keyword evidence="3 5" id="KW-0808">Transferase</keyword>
<dbReference type="InterPro" id="IPR000182">
    <property type="entry name" value="GNAT_dom"/>
</dbReference>
<dbReference type="NCBIfam" id="TIGR01575">
    <property type="entry name" value="rimI"/>
    <property type="match status" value="1"/>
</dbReference>
<dbReference type="OrthoDB" id="9796919at2"/>
<name>A0A1I6J2D7_9GAMM</name>
<accession>A0A1I6J2D7</accession>
<dbReference type="EC" id="2.3.1.266" evidence="5"/>
<dbReference type="SUPFAM" id="SSF55729">
    <property type="entry name" value="Acyl-CoA N-acyltransferases (Nat)"/>
    <property type="match status" value="1"/>
</dbReference>
<dbReference type="GO" id="GO:0005840">
    <property type="term" value="C:ribosome"/>
    <property type="evidence" value="ECO:0007669"/>
    <property type="project" value="UniProtKB-KW"/>
</dbReference>
<comment type="subcellular location">
    <subcellularLocation>
        <location evidence="5">Cytoplasm</location>
    </subcellularLocation>
</comment>
<comment type="caution">
    <text evidence="5">Lacks conserved residue(s) required for the propagation of feature annotation.</text>
</comment>
<evidence type="ECO:0000313" key="7">
    <source>
        <dbReference type="EMBL" id="SFR73089.1"/>
    </source>
</evidence>
<comment type="similarity">
    <text evidence="1 5">Belongs to the acetyltransferase family. RimI subfamily.</text>
</comment>
<sequence>MTSGTDLAKAREVLSGGIRPLTLQDLPEVLDIERQGYARPWTQGVFLDCFRSGYVALGIEQSDRLGGYGILALMYDEAHLLNLCIRPACRGRGLARTLVRELVAQAEQSAMARIILEVRVSNQSARRLYESEGFELIGERHGYYPDVRGRENALVMALGLSAPADPTA</sequence>
<keyword evidence="7" id="KW-0687">Ribonucleoprotein</keyword>
<dbReference type="PANTHER" id="PTHR43420">
    <property type="entry name" value="ACETYLTRANSFERASE"/>
    <property type="match status" value="1"/>
</dbReference>
<dbReference type="CDD" id="cd04301">
    <property type="entry name" value="NAT_SF"/>
    <property type="match status" value="1"/>
</dbReference>
<dbReference type="GO" id="GO:0008999">
    <property type="term" value="F:protein-N-terminal-alanine acetyltransferase activity"/>
    <property type="evidence" value="ECO:0007669"/>
    <property type="project" value="UniProtKB-UniRule"/>
</dbReference>
<dbReference type="GO" id="GO:0005737">
    <property type="term" value="C:cytoplasm"/>
    <property type="evidence" value="ECO:0007669"/>
    <property type="project" value="UniProtKB-SubCell"/>
</dbReference>
<dbReference type="Proteomes" id="UP000198644">
    <property type="component" value="Unassembled WGS sequence"/>
</dbReference>
<dbReference type="EMBL" id="FOYW01000002">
    <property type="protein sequence ID" value="SFR73089.1"/>
    <property type="molecule type" value="Genomic_DNA"/>
</dbReference>
<dbReference type="InterPro" id="IPR006464">
    <property type="entry name" value="AcTrfase_RimI/Ard1"/>
</dbReference>
<evidence type="ECO:0000256" key="1">
    <source>
        <dbReference type="ARBA" id="ARBA00005395"/>
    </source>
</evidence>
<dbReference type="PROSITE" id="PS51186">
    <property type="entry name" value="GNAT"/>
    <property type="match status" value="1"/>
</dbReference>
<dbReference type="AlphaFoldDB" id="A0A1I6J2D7"/>
<feature type="active site" description="Proton donor" evidence="5">
    <location>
        <position position="129"/>
    </location>
</feature>
<keyword evidence="8" id="KW-1185">Reference proteome</keyword>
<evidence type="ECO:0000256" key="5">
    <source>
        <dbReference type="HAMAP-Rule" id="MF_02210"/>
    </source>
</evidence>
<keyword evidence="7" id="KW-0689">Ribosomal protein</keyword>
<gene>
    <name evidence="5" type="primary">rimI</name>
    <name evidence="7" type="ORF">SAMN05216203_2581</name>
</gene>
<keyword evidence="2 5" id="KW-0963">Cytoplasm</keyword>
<comment type="catalytic activity">
    <reaction evidence="5">
        <text>N-terminal L-alanyl-[ribosomal protein bS18] + acetyl-CoA = N-terminal N(alpha)-acetyl-L-alanyl-[ribosomal protein bS18] + CoA + H(+)</text>
        <dbReference type="Rhea" id="RHEA:43756"/>
        <dbReference type="Rhea" id="RHEA-COMP:10676"/>
        <dbReference type="Rhea" id="RHEA-COMP:10677"/>
        <dbReference type="ChEBI" id="CHEBI:15378"/>
        <dbReference type="ChEBI" id="CHEBI:57287"/>
        <dbReference type="ChEBI" id="CHEBI:57288"/>
        <dbReference type="ChEBI" id="CHEBI:64718"/>
        <dbReference type="ChEBI" id="CHEBI:83683"/>
        <dbReference type="EC" id="2.3.1.266"/>
    </reaction>
</comment>
<feature type="active site" description="Proton acceptor" evidence="5">
    <location>
        <position position="117"/>
    </location>
</feature>
<dbReference type="Gene3D" id="3.40.630.30">
    <property type="match status" value="1"/>
</dbReference>
<evidence type="ECO:0000256" key="4">
    <source>
        <dbReference type="ARBA" id="ARBA00023315"/>
    </source>
</evidence>
<evidence type="ECO:0000259" key="6">
    <source>
        <dbReference type="PROSITE" id="PS51186"/>
    </source>
</evidence>
<keyword evidence="4 5" id="KW-0012">Acyltransferase</keyword>
<dbReference type="InterPro" id="IPR050680">
    <property type="entry name" value="YpeA/RimI_acetyltransf"/>
</dbReference>
<dbReference type="Pfam" id="PF00583">
    <property type="entry name" value="Acetyltransf_1"/>
    <property type="match status" value="1"/>
</dbReference>
<evidence type="ECO:0000256" key="2">
    <source>
        <dbReference type="ARBA" id="ARBA00022490"/>
    </source>
</evidence>
<organism evidence="7 8">
    <name type="scientific">Marinobacter daqiaonensis</name>
    <dbReference type="NCBI Taxonomy" id="650891"/>
    <lineage>
        <taxon>Bacteria</taxon>
        <taxon>Pseudomonadati</taxon>
        <taxon>Pseudomonadota</taxon>
        <taxon>Gammaproteobacteria</taxon>
        <taxon>Pseudomonadales</taxon>
        <taxon>Marinobacteraceae</taxon>
        <taxon>Marinobacter</taxon>
    </lineage>
</organism>